<evidence type="ECO:0000313" key="1">
    <source>
        <dbReference type="EMBL" id="KAF0692764.1"/>
    </source>
</evidence>
<accession>A0A6G0VK72</accession>
<evidence type="ECO:0000313" key="2">
    <source>
        <dbReference type="Proteomes" id="UP000478052"/>
    </source>
</evidence>
<protein>
    <submittedName>
        <fullName evidence="1">Uncharacterized protein</fullName>
    </submittedName>
</protein>
<keyword evidence="2" id="KW-1185">Reference proteome</keyword>
<reference evidence="1 2" key="1">
    <citation type="submission" date="2019-08" db="EMBL/GenBank/DDBJ databases">
        <title>Whole genome of Aphis craccivora.</title>
        <authorList>
            <person name="Voronova N.V."/>
            <person name="Shulinski R.S."/>
            <person name="Bandarenka Y.V."/>
            <person name="Zhorov D.G."/>
            <person name="Warner D."/>
        </authorList>
    </citation>
    <scope>NUCLEOTIDE SEQUENCE [LARGE SCALE GENOMIC DNA]</scope>
    <source>
        <strain evidence="1">180601</strain>
        <tissue evidence="1">Whole Body</tissue>
    </source>
</reference>
<comment type="caution">
    <text evidence="1">The sequence shown here is derived from an EMBL/GenBank/DDBJ whole genome shotgun (WGS) entry which is preliminary data.</text>
</comment>
<proteinExistence type="predicted"/>
<dbReference type="Proteomes" id="UP000478052">
    <property type="component" value="Unassembled WGS sequence"/>
</dbReference>
<name>A0A6G0VK72_APHCR</name>
<gene>
    <name evidence="1" type="ORF">FWK35_00034546</name>
</gene>
<dbReference type="EMBL" id="VUJU01015667">
    <property type="protein sequence ID" value="KAF0692764.1"/>
    <property type="molecule type" value="Genomic_DNA"/>
</dbReference>
<dbReference type="AlphaFoldDB" id="A0A6G0VK72"/>
<dbReference type="OrthoDB" id="6614021at2759"/>
<organism evidence="1 2">
    <name type="scientific">Aphis craccivora</name>
    <name type="common">Cowpea aphid</name>
    <dbReference type="NCBI Taxonomy" id="307492"/>
    <lineage>
        <taxon>Eukaryota</taxon>
        <taxon>Metazoa</taxon>
        <taxon>Ecdysozoa</taxon>
        <taxon>Arthropoda</taxon>
        <taxon>Hexapoda</taxon>
        <taxon>Insecta</taxon>
        <taxon>Pterygota</taxon>
        <taxon>Neoptera</taxon>
        <taxon>Paraneoptera</taxon>
        <taxon>Hemiptera</taxon>
        <taxon>Sternorrhyncha</taxon>
        <taxon>Aphidomorpha</taxon>
        <taxon>Aphidoidea</taxon>
        <taxon>Aphididae</taxon>
        <taxon>Aphidini</taxon>
        <taxon>Aphis</taxon>
        <taxon>Aphis</taxon>
    </lineage>
</organism>
<sequence length="125" mass="14028">MITNIKTITNFTDGDIVNMHADNPKIFSPIFTGNMTSNISGQKILNTICSILTSDQSVNINETVFSFQVIIMSKGRKPKPSWEYLNLFTKNKRCVTEINNQDELCCPRAILVALSYKTADILGHK</sequence>